<dbReference type="KEGG" id="nph:NP_3892A"/>
<proteinExistence type="predicted"/>
<dbReference type="SUPFAM" id="SSF56349">
    <property type="entry name" value="DNA breaking-rejoining enzymes"/>
    <property type="match status" value="1"/>
</dbReference>
<dbReference type="GO" id="GO:0003677">
    <property type="term" value="F:DNA binding"/>
    <property type="evidence" value="ECO:0007669"/>
    <property type="project" value="InterPro"/>
</dbReference>
<keyword evidence="3" id="KW-1185">Reference proteome</keyword>
<dbReference type="GeneID" id="32155017"/>
<dbReference type="HOGENOM" id="CLU_926275_0_0_2"/>
<evidence type="ECO:0000313" key="3">
    <source>
        <dbReference type="Proteomes" id="UP000002698"/>
    </source>
</evidence>
<dbReference type="RefSeq" id="WP_011323654.1">
    <property type="nucleotide sequence ID" value="NC_007426.1"/>
</dbReference>
<organism evidence="2 3">
    <name type="scientific">Natronomonas pharaonis (strain ATCC 35678 / DSM 2160 / CIP 103997 / JCM 8858 / NBRC 14720 / NCIMB 2260 / Gabara)</name>
    <name type="common">Halobacterium pharaonis</name>
    <dbReference type="NCBI Taxonomy" id="348780"/>
    <lineage>
        <taxon>Archaea</taxon>
        <taxon>Methanobacteriati</taxon>
        <taxon>Methanobacteriota</taxon>
        <taxon>Stenosarchaea group</taxon>
        <taxon>Halobacteria</taxon>
        <taxon>Halobacteriales</taxon>
        <taxon>Natronomonadaceae</taxon>
        <taxon>Natronomonas</taxon>
    </lineage>
</organism>
<name>A0A1U7EXW2_NATPD</name>
<dbReference type="InterPro" id="IPR011010">
    <property type="entry name" value="DNA_brk_join_enz"/>
</dbReference>
<evidence type="ECO:0000256" key="1">
    <source>
        <dbReference type="ARBA" id="ARBA00023172"/>
    </source>
</evidence>
<dbReference type="Gene3D" id="1.10.443.10">
    <property type="entry name" value="Intergrase catalytic core"/>
    <property type="match status" value="1"/>
</dbReference>
<dbReference type="EMBL" id="CR936257">
    <property type="protein sequence ID" value="CAI50037.1"/>
    <property type="molecule type" value="Genomic_DNA"/>
</dbReference>
<sequence length="300" mass="33800">MNGDPLTREQTAAFRQAADQGDFVDRLLMVLLHTGLTATEFTHMHDNWLEPLPESVEAYQGDTPIIRIPTEADCRGIKLGTNLEIHQRTGRCGYCNDLGYEVWHPGQPDSDCRVRSIPIPDETTARTLYWWFARYDSTPISVNSLERRLSKLADRADIGRDVTSRDVRATYGTNLVRMGFSSEEIAKLMGLFHHISTREFFEAADEPVDWPEVVSDATILAAIAENEPVIKSDVGDLVGFSVTAGRKRANDLIDRGILKKVGERHEGHVHGTTYGIDPSVLKDEGYHEIAERYYKARLEQ</sequence>
<dbReference type="GO" id="GO:0006310">
    <property type="term" value="P:DNA recombination"/>
    <property type="evidence" value="ECO:0007669"/>
    <property type="project" value="UniProtKB-KW"/>
</dbReference>
<keyword evidence="1" id="KW-0233">DNA recombination</keyword>
<reference evidence="2 3" key="1">
    <citation type="journal article" date="2005" name="Genome Res.">
        <title>Living with two extremes: conclusions from the genome sequence of Natronomonas pharaonis.</title>
        <authorList>
            <person name="Falb M."/>
            <person name="Pfeiffer F."/>
            <person name="Palm P."/>
            <person name="Rodewald K."/>
            <person name="Hickmann V."/>
            <person name="Tittor J."/>
            <person name="Oesterhelt D."/>
        </authorList>
    </citation>
    <scope>NUCLEOTIDE SEQUENCE [LARGE SCALE GENOMIC DNA]</scope>
    <source>
        <strain evidence="3">ATCC 35678 / DSM 2160 / CIP 103997 / JCM 8858 / NBRC 14720 / NCIMB 2260 / Gabara</strain>
    </source>
</reference>
<dbReference type="STRING" id="348780.NP_3892A"/>
<dbReference type="eggNOG" id="arCOG06451">
    <property type="taxonomic scope" value="Archaea"/>
</dbReference>
<evidence type="ECO:0000313" key="2">
    <source>
        <dbReference type="EMBL" id="CAI50037.1"/>
    </source>
</evidence>
<accession>A0A1U7EXW2</accession>
<dbReference type="GO" id="GO:0015074">
    <property type="term" value="P:DNA integration"/>
    <property type="evidence" value="ECO:0007669"/>
    <property type="project" value="InterPro"/>
</dbReference>
<protein>
    <submittedName>
        <fullName evidence="2">Integrase family protein</fullName>
    </submittedName>
</protein>
<dbReference type="OrthoDB" id="142231at2157"/>
<dbReference type="InterPro" id="IPR013762">
    <property type="entry name" value="Integrase-like_cat_sf"/>
</dbReference>
<dbReference type="EnsemblBacteria" id="CAI50037">
    <property type="protein sequence ID" value="CAI50037"/>
    <property type="gene ID" value="NP_3892A"/>
</dbReference>
<gene>
    <name evidence="2" type="ordered locus">NP_3892A</name>
</gene>
<dbReference type="Proteomes" id="UP000002698">
    <property type="component" value="Chromosome"/>
</dbReference>
<dbReference type="AlphaFoldDB" id="A0A1U7EXW2"/>